<dbReference type="RefSeq" id="WP_264225825.1">
    <property type="nucleotide sequence ID" value="NZ_CP107716.1"/>
</dbReference>
<dbReference type="PANTHER" id="PTHR47738:SF1">
    <property type="entry name" value="NITROGEN REGULATORY PROTEIN"/>
    <property type="match status" value="1"/>
</dbReference>
<dbReference type="InterPro" id="IPR006320">
    <property type="entry name" value="PTS_Nitro_regul"/>
</dbReference>
<evidence type="ECO:0000259" key="1">
    <source>
        <dbReference type="PROSITE" id="PS51094"/>
    </source>
</evidence>
<dbReference type="EMBL" id="CP107716">
    <property type="protein sequence ID" value="UYQ72185.1"/>
    <property type="molecule type" value="Genomic_DNA"/>
</dbReference>
<dbReference type="InterPro" id="IPR051541">
    <property type="entry name" value="PTS_SugarTrans_NitroReg"/>
</dbReference>
<keyword evidence="3" id="KW-1185">Reference proteome</keyword>
<dbReference type="PROSITE" id="PS51094">
    <property type="entry name" value="PTS_EIIA_TYPE_2"/>
    <property type="match status" value="1"/>
</dbReference>
<dbReference type="Gene3D" id="3.40.930.10">
    <property type="entry name" value="Mannitol-specific EII, Chain A"/>
    <property type="match status" value="1"/>
</dbReference>
<accession>A0ABY6IR40</accession>
<feature type="domain" description="PTS EIIA type-2" evidence="1">
    <location>
        <begin position="5"/>
        <end position="148"/>
    </location>
</feature>
<dbReference type="SUPFAM" id="SSF55804">
    <property type="entry name" value="Phoshotransferase/anion transport protein"/>
    <property type="match status" value="1"/>
</dbReference>
<evidence type="ECO:0000313" key="2">
    <source>
        <dbReference type="EMBL" id="UYQ72185.1"/>
    </source>
</evidence>
<sequence length="155" mass="16430">MELADILSQDSIIACAKVASKRQLLQLLADRASELVGIDSQVIFETLQNREQLGSTGLGNGIAIPHGKIKGLPSVTAVFARLAQPIDFDAVDDQPVDLVVMLLAPEGSGADHLKALSRVARLLRADGVVDRLRATKDGTKLRDILTTPAEAINAA</sequence>
<dbReference type="NCBIfam" id="TIGR01419">
    <property type="entry name" value="nitro_reg_IIA"/>
    <property type="match status" value="1"/>
</dbReference>
<protein>
    <submittedName>
        <fullName evidence="2">PTS IIA-like nitrogen regulatory protein PtsN</fullName>
    </submittedName>
</protein>
<gene>
    <name evidence="2" type="primary">ptsN</name>
    <name evidence="2" type="ORF">OF122_19475</name>
</gene>
<reference evidence="2" key="1">
    <citation type="submission" date="2022-10" db="EMBL/GenBank/DDBJ databases">
        <title>YIM 151497 complete genome.</title>
        <authorList>
            <person name="Chen X."/>
        </authorList>
    </citation>
    <scope>NUCLEOTIDE SEQUENCE</scope>
    <source>
        <strain evidence="2">YIM 151497</strain>
    </source>
</reference>
<dbReference type="InterPro" id="IPR002178">
    <property type="entry name" value="PTS_EIIA_type-2_dom"/>
</dbReference>
<dbReference type="InterPro" id="IPR016152">
    <property type="entry name" value="PTrfase/Anion_transptr"/>
</dbReference>
<dbReference type="Pfam" id="PF00359">
    <property type="entry name" value="PTS_EIIA_2"/>
    <property type="match status" value="1"/>
</dbReference>
<evidence type="ECO:0000313" key="3">
    <source>
        <dbReference type="Proteomes" id="UP001163882"/>
    </source>
</evidence>
<name>A0ABY6IR40_9HYPH</name>
<organism evidence="2 3">
    <name type="scientific">Pelagibacterium flavum</name>
    <dbReference type="NCBI Taxonomy" id="2984530"/>
    <lineage>
        <taxon>Bacteria</taxon>
        <taxon>Pseudomonadati</taxon>
        <taxon>Pseudomonadota</taxon>
        <taxon>Alphaproteobacteria</taxon>
        <taxon>Hyphomicrobiales</taxon>
        <taxon>Devosiaceae</taxon>
        <taxon>Pelagibacterium</taxon>
    </lineage>
</organism>
<dbReference type="Proteomes" id="UP001163882">
    <property type="component" value="Chromosome"/>
</dbReference>
<dbReference type="CDD" id="cd00211">
    <property type="entry name" value="PTS_IIA_fru"/>
    <property type="match status" value="1"/>
</dbReference>
<dbReference type="PROSITE" id="PS00372">
    <property type="entry name" value="PTS_EIIA_TYPE_2_HIS"/>
    <property type="match status" value="1"/>
</dbReference>
<proteinExistence type="predicted"/>
<dbReference type="PANTHER" id="PTHR47738">
    <property type="entry name" value="PTS SYSTEM FRUCTOSE-LIKE EIIA COMPONENT-RELATED"/>
    <property type="match status" value="1"/>
</dbReference>